<dbReference type="Pfam" id="PF01575">
    <property type="entry name" value="MaoC_dehydratas"/>
    <property type="match status" value="1"/>
</dbReference>
<dbReference type="GO" id="GO:0004312">
    <property type="term" value="F:fatty acid synthase activity"/>
    <property type="evidence" value="ECO:0007669"/>
    <property type="project" value="InterPro"/>
</dbReference>
<dbReference type="OrthoDB" id="9774179at2"/>
<dbReference type="SUPFAM" id="SSF54637">
    <property type="entry name" value="Thioesterase/thiol ester dehydrase-isomerase"/>
    <property type="match status" value="2"/>
</dbReference>
<dbReference type="GO" id="GO:0005835">
    <property type="term" value="C:fatty acid synthase complex"/>
    <property type="evidence" value="ECO:0007669"/>
    <property type="project" value="InterPro"/>
</dbReference>
<dbReference type="KEGG" id="dtm:BJL86_2994"/>
<feature type="domain" description="MaoC-like" evidence="3">
    <location>
        <begin position="199"/>
        <end position="278"/>
    </location>
</feature>
<evidence type="ECO:0000259" key="3">
    <source>
        <dbReference type="Pfam" id="PF01575"/>
    </source>
</evidence>
<dbReference type="InterPro" id="IPR002539">
    <property type="entry name" value="MaoC-like_dom"/>
</dbReference>
<evidence type="ECO:0000256" key="2">
    <source>
        <dbReference type="SAM" id="MobiDB-lite"/>
    </source>
</evidence>
<dbReference type="RefSeq" id="WP_067477170.1">
    <property type="nucleotide sequence ID" value="NZ_CP015961.1"/>
</dbReference>
<evidence type="ECO:0000313" key="4">
    <source>
        <dbReference type="EMBL" id="ANI93753.1"/>
    </source>
</evidence>
<keyword evidence="5" id="KW-1185">Reference proteome</keyword>
<dbReference type="Gene3D" id="3.10.129.10">
    <property type="entry name" value="Hotdog Thioesterase"/>
    <property type="match status" value="1"/>
</dbReference>
<dbReference type="InterPro" id="IPR029069">
    <property type="entry name" value="HotDog_dom_sf"/>
</dbReference>
<dbReference type="Proteomes" id="UP000186104">
    <property type="component" value="Chromosome"/>
</dbReference>
<organism evidence="4 5">
    <name type="scientific">Dietzia timorensis</name>
    <dbReference type="NCBI Taxonomy" id="499555"/>
    <lineage>
        <taxon>Bacteria</taxon>
        <taxon>Bacillati</taxon>
        <taxon>Actinomycetota</taxon>
        <taxon>Actinomycetes</taxon>
        <taxon>Mycobacteriales</taxon>
        <taxon>Dietziaceae</taxon>
        <taxon>Dietzia</taxon>
    </lineage>
</organism>
<gene>
    <name evidence="4" type="ORF">BJL86_2994</name>
</gene>
<dbReference type="GO" id="GO:0006633">
    <property type="term" value="P:fatty acid biosynthetic process"/>
    <property type="evidence" value="ECO:0007669"/>
    <property type="project" value="InterPro"/>
</dbReference>
<comment type="similarity">
    <text evidence="1">Belongs to the enoyl-CoA hydratase/isomerase family.</text>
</comment>
<dbReference type="AlphaFoldDB" id="A0A173LPC2"/>
<name>A0A173LPC2_9ACTN</name>
<dbReference type="EMBL" id="CP015961">
    <property type="protein sequence ID" value="ANI93753.1"/>
    <property type="molecule type" value="Genomic_DNA"/>
</dbReference>
<proteinExistence type="inferred from homology"/>
<dbReference type="PRINTS" id="PR01483">
    <property type="entry name" value="FASYNTHASE"/>
</dbReference>
<dbReference type="PANTHER" id="PTHR43841:SF1">
    <property type="entry name" value="3-HYDROXYACYL-THIOESTER DEHYDRATASE X"/>
    <property type="match status" value="1"/>
</dbReference>
<dbReference type="PANTHER" id="PTHR43841">
    <property type="entry name" value="3-HYDROXYACYL-THIOESTER DEHYDRATASE HTDX-RELATED"/>
    <property type="match status" value="1"/>
</dbReference>
<evidence type="ECO:0000313" key="5">
    <source>
        <dbReference type="Proteomes" id="UP000186104"/>
    </source>
</evidence>
<dbReference type="STRING" id="499555.BJL86_2994"/>
<evidence type="ECO:0000256" key="1">
    <source>
        <dbReference type="ARBA" id="ARBA00005254"/>
    </source>
</evidence>
<accession>A0A173LPC2</accession>
<reference evidence="4 5" key="1">
    <citation type="submission" date="2016-06" db="EMBL/GenBank/DDBJ databases">
        <title>Complete genome sequence of a saline-alkali tolerant type strain Dietzia timorensis ID05-A0528T.</title>
        <authorList>
            <person name="Wu X."/>
        </authorList>
    </citation>
    <scope>NUCLEOTIDE SEQUENCE [LARGE SCALE GENOMIC DNA]</scope>
    <source>
        <strain evidence="4 5">ID05-A0528</strain>
    </source>
</reference>
<feature type="region of interest" description="Disordered" evidence="2">
    <location>
        <begin position="170"/>
        <end position="204"/>
    </location>
</feature>
<sequence length="319" mass="34411">MSTPKLNPDVTFEKLPEVPNLLSMYGKAAVDQVPVLGTNRKADSMPSIGYEVSGISVSAHELAQYTEVTGLRLASELPLTYPFILTFPVAMKLMTSKEFPFPAMGAVHLRNEITSNRPILVGDELFIRVWAENLREHPSGLLVDVVSEVYTPNEPDPAWRQVSSFLSKRRTSLTPPKDAPRPEKPEPPTANEIGDPTTTLSVDGGQISNYAEVSGDRNPIHVSAVGAKAFGFPNTIAHGMWTAAALLGSVEGDIPAQARYTVQFGKPVVLPAKVLVYARENVAADAVDGVEASEGGWTITARKPRKLGHVFATATIESL</sequence>
<protein>
    <recommendedName>
        <fullName evidence="3">MaoC-like domain-containing protein</fullName>
    </recommendedName>
</protein>
<dbReference type="InterPro" id="IPR003965">
    <property type="entry name" value="Fatty_acid_synthase"/>
</dbReference>